<evidence type="ECO:0000256" key="1">
    <source>
        <dbReference type="ARBA" id="ARBA00004141"/>
    </source>
</evidence>
<sequence>MPESQRLTSVQWLVCIIAAIGFAFDIYELLMLPLVARSALMELGGISPGTPEFARWFGLLFYVPALCGGIFGLLGGYLTDRFGRRRVLTWSILLYAVSACLSGFSTSLWMLLFFRTTTFVGVCVEFVAAVAWLAELFDNPVQREKVLGYTQAFSSFGGLLVAFVNGVIAKHAMSLPAIQIPGFLQSFVGTIAPIGEHADWRYTMMSGLIPAIPLIIIRPFLPESPKWAAKKAAGTLQRPSIAELFSPKLKRTTIVTTLMFACSYGVAFGALQQLPQILPGLDTVQAKMTAASEGKPKPQAAAAAGRTRQVITANYTKSQELGGLFGRFALAVLVVHIVSRRNLLRFFLIPGLIVLPMVFYGYFLGHEKVYWTGDMSWLPGFHNVSLSLLGIGIFLAGFFTVGVFSFWGNYLPHVFPVHLRGTGESFAANIGGRMLGTPFAFVTQFIATFSFVPGASPAAKIAVVSAGVAFVLILCNLLLSCLLPEPGVDAINNDGEPT</sequence>
<feature type="transmembrane region" description="Helical" evidence="5">
    <location>
        <begin position="112"/>
        <end position="134"/>
    </location>
</feature>
<dbReference type="InterPro" id="IPR011701">
    <property type="entry name" value="MFS"/>
</dbReference>
<feature type="transmembrane region" description="Helical" evidence="5">
    <location>
        <begin position="12"/>
        <end position="36"/>
    </location>
</feature>
<evidence type="ECO:0000256" key="2">
    <source>
        <dbReference type="ARBA" id="ARBA00022692"/>
    </source>
</evidence>
<keyword evidence="3 5" id="KW-1133">Transmembrane helix</keyword>
<reference evidence="7 8" key="1">
    <citation type="submission" date="2019-02" db="EMBL/GenBank/DDBJ databases">
        <title>Deep-cultivation of Planctomycetes and their phenomic and genomic characterization uncovers novel biology.</title>
        <authorList>
            <person name="Wiegand S."/>
            <person name="Jogler M."/>
            <person name="Boedeker C."/>
            <person name="Pinto D."/>
            <person name="Vollmers J."/>
            <person name="Rivas-Marin E."/>
            <person name="Kohn T."/>
            <person name="Peeters S.H."/>
            <person name="Heuer A."/>
            <person name="Rast P."/>
            <person name="Oberbeckmann S."/>
            <person name="Bunk B."/>
            <person name="Jeske O."/>
            <person name="Meyerdierks A."/>
            <person name="Storesund J.E."/>
            <person name="Kallscheuer N."/>
            <person name="Luecker S."/>
            <person name="Lage O.M."/>
            <person name="Pohl T."/>
            <person name="Merkel B.J."/>
            <person name="Hornburger P."/>
            <person name="Mueller R.-W."/>
            <person name="Bruemmer F."/>
            <person name="Labrenz M."/>
            <person name="Spormann A.M."/>
            <person name="Op Den Camp H."/>
            <person name="Overmann J."/>
            <person name="Amann R."/>
            <person name="Jetten M.S.M."/>
            <person name="Mascher T."/>
            <person name="Medema M.H."/>
            <person name="Devos D.P."/>
            <person name="Kaster A.-K."/>
            <person name="Ovreas L."/>
            <person name="Rohde M."/>
            <person name="Galperin M.Y."/>
            <person name="Jogler C."/>
        </authorList>
    </citation>
    <scope>NUCLEOTIDE SEQUENCE [LARGE SCALE GENOMIC DNA]</scope>
    <source>
        <strain evidence="7 8">Pla144</strain>
    </source>
</reference>
<evidence type="ECO:0000313" key="8">
    <source>
        <dbReference type="Proteomes" id="UP000318437"/>
    </source>
</evidence>
<feature type="transmembrane region" description="Helical" evidence="5">
    <location>
        <begin position="458"/>
        <end position="479"/>
    </location>
</feature>
<feature type="transmembrane region" description="Helical" evidence="5">
    <location>
        <begin position="430"/>
        <end position="452"/>
    </location>
</feature>
<dbReference type="PROSITE" id="PS50850">
    <property type="entry name" value="MFS"/>
    <property type="match status" value="1"/>
</dbReference>
<dbReference type="OrthoDB" id="183263at2"/>
<evidence type="ECO:0000256" key="4">
    <source>
        <dbReference type="ARBA" id="ARBA00023136"/>
    </source>
</evidence>
<comment type="caution">
    <text evidence="7">The sequence shown here is derived from an EMBL/GenBank/DDBJ whole genome shotgun (WGS) entry which is preliminary data.</text>
</comment>
<dbReference type="InterPro" id="IPR036259">
    <property type="entry name" value="MFS_trans_sf"/>
</dbReference>
<feature type="domain" description="Major facilitator superfamily (MFS) profile" evidence="6">
    <location>
        <begin position="14"/>
        <end position="487"/>
    </location>
</feature>
<dbReference type="SUPFAM" id="SSF103473">
    <property type="entry name" value="MFS general substrate transporter"/>
    <property type="match status" value="1"/>
</dbReference>
<dbReference type="Proteomes" id="UP000318437">
    <property type="component" value="Unassembled WGS sequence"/>
</dbReference>
<proteinExistence type="predicted"/>
<dbReference type="PANTHER" id="PTHR23508:SF10">
    <property type="entry name" value="CARBOXYLIC ACID TRANSPORTER PROTEIN HOMOLOG"/>
    <property type="match status" value="1"/>
</dbReference>
<dbReference type="Pfam" id="PF07690">
    <property type="entry name" value="MFS_1"/>
    <property type="match status" value="1"/>
</dbReference>
<feature type="transmembrane region" description="Helical" evidence="5">
    <location>
        <begin position="87"/>
        <end position="106"/>
    </location>
</feature>
<dbReference type="GO" id="GO:0005886">
    <property type="term" value="C:plasma membrane"/>
    <property type="evidence" value="ECO:0007669"/>
    <property type="project" value="TreeGrafter"/>
</dbReference>
<feature type="transmembrane region" description="Helical" evidence="5">
    <location>
        <begin position="56"/>
        <end position="75"/>
    </location>
</feature>
<evidence type="ECO:0000256" key="5">
    <source>
        <dbReference type="SAM" id="Phobius"/>
    </source>
</evidence>
<keyword evidence="8" id="KW-1185">Reference proteome</keyword>
<comment type="subcellular location">
    <subcellularLocation>
        <location evidence="1">Membrane</location>
        <topology evidence="1">Multi-pass membrane protein</topology>
    </subcellularLocation>
</comment>
<evidence type="ECO:0000256" key="3">
    <source>
        <dbReference type="ARBA" id="ARBA00022989"/>
    </source>
</evidence>
<dbReference type="GO" id="GO:0046943">
    <property type="term" value="F:carboxylic acid transmembrane transporter activity"/>
    <property type="evidence" value="ECO:0007669"/>
    <property type="project" value="TreeGrafter"/>
</dbReference>
<feature type="transmembrane region" description="Helical" evidence="5">
    <location>
        <begin position="384"/>
        <end position="409"/>
    </location>
</feature>
<evidence type="ECO:0000313" key="7">
    <source>
        <dbReference type="EMBL" id="TWU27450.1"/>
    </source>
</evidence>
<dbReference type="PANTHER" id="PTHR23508">
    <property type="entry name" value="CARBOXYLIC ACID TRANSPORTER PROTEIN HOMOLOG"/>
    <property type="match status" value="1"/>
</dbReference>
<name>A0A5C6CSC2_9BACT</name>
<evidence type="ECO:0000259" key="6">
    <source>
        <dbReference type="PROSITE" id="PS50850"/>
    </source>
</evidence>
<dbReference type="InterPro" id="IPR020846">
    <property type="entry name" value="MFS_dom"/>
</dbReference>
<organism evidence="7 8">
    <name type="scientific">Bythopirellula polymerisocia</name>
    <dbReference type="NCBI Taxonomy" id="2528003"/>
    <lineage>
        <taxon>Bacteria</taxon>
        <taxon>Pseudomonadati</taxon>
        <taxon>Planctomycetota</taxon>
        <taxon>Planctomycetia</taxon>
        <taxon>Pirellulales</taxon>
        <taxon>Lacipirellulaceae</taxon>
        <taxon>Bythopirellula</taxon>
    </lineage>
</organism>
<accession>A0A5C6CSC2</accession>
<protein>
    <submittedName>
        <fullName evidence="7">Putative sialic acid transporter</fullName>
    </submittedName>
</protein>
<feature type="transmembrane region" description="Helical" evidence="5">
    <location>
        <begin position="146"/>
        <end position="168"/>
    </location>
</feature>
<keyword evidence="4 5" id="KW-0472">Membrane</keyword>
<dbReference type="Gene3D" id="1.20.1250.20">
    <property type="entry name" value="MFS general substrate transporter like domains"/>
    <property type="match status" value="2"/>
</dbReference>
<gene>
    <name evidence="7" type="primary">nanT</name>
    <name evidence="7" type="ORF">Pla144_22230</name>
</gene>
<dbReference type="AlphaFoldDB" id="A0A5C6CSC2"/>
<dbReference type="RefSeq" id="WP_146450658.1">
    <property type="nucleotide sequence ID" value="NZ_SJPS01000003.1"/>
</dbReference>
<feature type="transmembrane region" description="Helical" evidence="5">
    <location>
        <begin position="346"/>
        <end position="364"/>
    </location>
</feature>
<dbReference type="EMBL" id="SJPS01000003">
    <property type="protein sequence ID" value="TWU27450.1"/>
    <property type="molecule type" value="Genomic_DNA"/>
</dbReference>
<feature type="transmembrane region" description="Helical" evidence="5">
    <location>
        <begin position="202"/>
        <end position="221"/>
    </location>
</feature>
<keyword evidence="2 5" id="KW-0812">Transmembrane</keyword>